<dbReference type="AlphaFoldDB" id="A0A0L0FQU1"/>
<sequence length="151" mass="16140">MTSMIFAKQMSPRRYPPDSEVAVNVVQSFNTEFPAGIAERATTTIRTPMGVVEQVSEHVSLGEISTHIAIAEQTTIQEVSHSLNTAGEVPESKSVKSESQSITGIEGRLPNVGPDGLEPSVASNADPDSETDSGSDSDSDSDSEFEWKRGK</sequence>
<dbReference type="EMBL" id="KQ242353">
    <property type="protein sequence ID" value="KNC79167.1"/>
    <property type="molecule type" value="Genomic_DNA"/>
</dbReference>
<evidence type="ECO:0000256" key="1">
    <source>
        <dbReference type="SAM" id="MobiDB-lite"/>
    </source>
</evidence>
<keyword evidence="3" id="KW-1185">Reference proteome</keyword>
<name>A0A0L0FQU1_9EUKA</name>
<dbReference type="Proteomes" id="UP000054560">
    <property type="component" value="Unassembled WGS sequence"/>
</dbReference>
<accession>A0A0L0FQU1</accession>
<organism evidence="2 3">
    <name type="scientific">Sphaeroforma arctica JP610</name>
    <dbReference type="NCBI Taxonomy" id="667725"/>
    <lineage>
        <taxon>Eukaryota</taxon>
        <taxon>Ichthyosporea</taxon>
        <taxon>Ichthyophonida</taxon>
        <taxon>Sphaeroforma</taxon>
    </lineage>
</organism>
<dbReference type="GeneID" id="25908935"/>
<dbReference type="RefSeq" id="XP_014153069.1">
    <property type="nucleotide sequence ID" value="XM_014297594.1"/>
</dbReference>
<gene>
    <name evidence="2" type="ORF">SARC_08431</name>
</gene>
<proteinExistence type="predicted"/>
<reference evidence="2 3" key="1">
    <citation type="submission" date="2011-02" db="EMBL/GenBank/DDBJ databases">
        <title>The Genome Sequence of Sphaeroforma arctica JP610.</title>
        <authorList>
            <consortium name="The Broad Institute Genome Sequencing Platform"/>
            <person name="Russ C."/>
            <person name="Cuomo C."/>
            <person name="Young S.K."/>
            <person name="Zeng Q."/>
            <person name="Gargeya S."/>
            <person name="Alvarado L."/>
            <person name="Berlin A."/>
            <person name="Chapman S.B."/>
            <person name="Chen Z."/>
            <person name="Freedman E."/>
            <person name="Gellesch M."/>
            <person name="Goldberg J."/>
            <person name="Griggs A."/>
            <person name="Gujja S."/>
            <person name="Heilman E."/>
            <person name="Heiman D."/>
            <person name="Howarth C."/>
            <person name="Mehta T."/>
            <person name="Neiman D."/>
            <person name="Pearson M."/>
            <person name="Roberts A."/>
            <person name="Saif S."/>
            <person name="Shea T."/>
            <person name="Shenoy N."/>
            <person name="Sisk P."/>
            <person name="Stolte C."/>
            <person name="Sykes S."/>
            <person name="White J."/>
            <person name="Yandava C."/>
            <person name="Burger G."/>
            <person name="Gray M.W."/>
            <person name="Holland P.W.H."/>
            <person name="King N."/>
            <person name="Lang F.B.F."/>
            <person name="Roger A.J."/>
            <person name="Ruiz-Trillo I."/>
            <person name="Haas B."/>
            <person name="Nusbaum C."/>
            <person name="Birren B."/>
        </authorList>
    </citation>
    <scope>NUCLEOTIDE SEQUENCE [LARGE SCALE GENOMIC DNA]</scope>
    <source>
        <strain evidence="2 3">JP610</strain>
    </source>
</reference>
<evidence type="ECO:0000313" key="2">
    <source>
        <dbReference type="EMBL" id="KNC79167.1"/>
    </source>
</evidence>
<feature type="compositionally biased region" description="Acidic residues" evidence="1">
    <location>
        <begin position="127"/>
        <end position="144"/>
    </location>
</feature>
<evidence type="ECO:0000313" key="3">
    <source>
        <dbReference type="Proteomes" id="UP000054560"/>
    </source>
</evidence>
<protein>
    <submittedName>
        <fullName evidence="2">Uncharacterized protein</fullName>
    </submittedName>
</protein>
<feature type="region of interest" description="Disordered" evidence="1">
    <location>
        <begin position="81"/>
        <end position="151"/>
    </location>
</feature>